<organism evidence="4 5">
    <name type="scientific">Streptomyces marokkonensis</name>
    <dbReference type="NCBI Taxonomy" id="324855"/>
    <lineage>
        <taxon>Bacteria</taxon>
        <taxon>Bacillati</taxon>
        <taxon>Actinomycetota</taxon>
        <taxon>Actinomycetes</taxon>
        <taxon>Kitasatosporales</taxon>
        <taxon>Streptomycetaceae</taxon>
        <taxon>Streptomyces</taxon>
    </lineage>
</organism>
<keyword evidence="2" id="KW-0732">Signal</keyword>
<accession>A0ABW6Q6B4</accession>
<feature type="region of interest" description="Disordered" evidence="1">
    <location>
        <begin position="24"/>
        <end position="76"/>
    </location>
</feature>
<comment type="caution">
    <text evidence="4">The sequence shown here is derived from an EMBL/GenBank/DDBJ whole genome shotgun (WGS) entry which is preliminary data.</text>
</comment>
<name>A0ABW6Q6B4_9ACTN</name>
<feature type="region of interest" description="Disordered" evidence="1">
    <location>
        <begin position="112"/>
        <end position="138"/>
    </location>
</feature>
<feature type="region of interest" description="Disordered" evidence="1">
    <location>
        <begin position="168"/>
        <end position="213"/>
    </location>
</feature>
<evidence type="ECO:0000313" key="5">
    <source>
        <dbReference type="Proteomes" id="UP001601627"/>
    </source>
</evidence>
<feature type="domain" description="PepSY" evidence="3">
    <location>
        <begin position="76"/>
        <end position="129"/>
    </location>
</feature>
<feature type="signal peptide" evidence="2">
    <location>
        <begin position="1"/>
        <end position="23"/>
    </location>
</feature>
<evidence type="ECO:0000313" key="4">
    <source>
        <dbReference type="EMBL" id="MFF1274590.1"/>
    </source>
</evidence>
<keyword evidence="5" id="KW-1185">Reference proteome</keyword>
<gene>
    <name evidence="4" type="ORF">ACFVZC_14420</name>
</gene>
<evidence type="ECO:0000256" key="1">
    <source>
        <dbReference type="SAM" id="MobiDB-lite"/>
    </source>
</evidence>
<dbReference type="Gene3D" id="3.10.450.40">
    <property type="match status" value="2"/>
</dbReference>
<reference evidence="4 5" key="1">
    <citation type="submission" date="2024-09" db="EMBL/GenBank/DDBJ databases">
        <title>The Natural Products Discovery Center: Release of the First 8490 Sequenced Strains for Exploring Actinobacteria Biosynthetic Diversity.</title>
        <authorList>
            <person name="Kalkreuter E."/>
            <person name="Kautsar S.A."/>
            <person name="Yang D."/>
            <person name="Bader C.D."/>
            <person name="Teijaro C.N."/>
            <person name="Fluegel L."/>
            <person name="Davis C.M."/>
            <person name="Simpson J.R."/>
            <person name="Lauterbach L."/>
            <person name="Steele A.D."/>
            <person name="Gui C."/>
            <person name="Meng S."/>
            <person name="Li G."/>
            <person name="Viehrig K."/>
            <person name="Ye F."/>
            <person name="Su P."/>
            <person name="Kiefer A.F."/>
            <person name="Nichols A."/>
            <person name="Cepeda A.J."/>
            <person name="Yan W."/>
            <person name="Fan B."/>
            <person name="Jiang Y."/>
            <person name="Adhikari A."/>
            <person name="Zheng C.-J."/>
            <person name="Schuster L."/>
            <person name="Cowan T.M."/>
            <person name="Smanski M.J."/>
            <person name="Chevrette M.G."/>
            <person name="De Carvalho L.P.S."/>
            <person name="Shen B."/>
        </authorList>
    </citation>
    <scope>NUCLEOTIDE SEQUENCE [LARGE SCALE GENOMIC DNA]</scope>
    <source>
        <strain evidence="4 5">NPDC058328</strain>
    </source>
</reference>
<dbReference type="InterPro" id="IPR025711">
    <property type="entry name" value="PepSY"/>
</dbReference>
<sequence length="213" mass="21830">MKRNIVIAVVTAAALVGGGTATAIAVSGDDDGGPASVERTEKRAGDDDGRDDRGRDDDGRGDDRDDRDDRRPSGEVTAADAIAAALKHTPGTAVSAELDDDGDWEVEVLGRGDGRHSVRVDPGSGRVLGASEDDEDDAGEVRAALKGTSVTAQEAAKAAAAEGTVVSVDLDDDQGWEAETRASGGGERDWRVDLGSGKVTADRDDDGGDADDD</sequence>
<feature type="compositionally biased region" description="Acidic residues" evidence="1">
    <location>
        <begin position="203"/>
        <end position="213"/>
    </location>
</feature>
<dbReference type="Proteomes" id="UP001601627">
    <property type="component" value="Unassembled WGS sequence"/>
</dbReference>
<dbReference type="Pfam" id="PF03413">
    <property type="entry name" value="PepSY"/>
    <property type="match status" value="1"/>
</dbReference>
<dbReference type="EMBL" id="JBHVZQ010000010">
    <property type="protein sequence ID" value="MFF1274590.1"/>
    <property type="molecule type" value="Genomic_DNA"/>
</dbReference>
<evidence type="ECO:0000259" key="3">
    <source>
        <dbReference type="Pfam" id="PF03413"/>
    </source>
</evidence>
<dbReference type="RefSeq" id="WP_388234718.1">
    <property type="nucleotide sequence ID" value="NZ_JBHVZQ010000010.1"/>
</dbReference>
<feature type="chain" id="PRO_5045301331" evidence="2">
    <location>
        <begin position="24"/>
        <end position="213"/>
    </location>
</feature>
<protein>
    <submittedName>
        <fullName evidence="4">PepSY domain-containing protein</fullName>
    </submittedName>
</protein>
<feature type="compositionally biased region" description="Basic and acidic residues" evidence="1">
    <location>
        <begin position="38"/>
        <end position="73"/>
    </location>
</feature>
<proteinExistence type="predicted"/>
<evidence type="ECO:0000256" key="2">
    <source>
        <dbReference type="SAM" id="SignalP"/>
    </source>
</evidence>